<evidence type="ECO:0000313" key="1">
    <source>
        <dbReference type="EMBL" id="WVZ92994.1"/>
    </source>
</evidence>
<keyword evidence="2" id="KW-1185">Reference proteome</keyword>
<sequence>MPRVATGKRCTKLCRAIAPCHSPMGRTVGGSRRGGRLPAARLGGRKDWRIFAACTSSLPILPRSGRAPPREAGYRCQYMDMVSEHTH</sequence>
<proteinExistence type="predicted"/>
<reference evidence="1 2" key="1">
    <citation type="submission" date="2024-02" db="EMBL/GenBank/DDBJ databases">
        <title>High-quality chromosome-scale genome assembly of Pensacola bahiagrass (Paspalum notatum Flugge var. saurae).</title>
        <authorList>
            <person name="Vega J.M."/>
            <person name="Podio M."/>
            <person name="Orjuela J."/>
            <person name="Siena L.A."/>
            <person name="Pessino S.C."/>
            <person name="Combes M.C."/>
            <person name="Mariac C."/>
            <person name="Albertini E."/>
            <person name="Pupilli F."/>
            <person name="Ortiz J.P.A."/>
            <person name="Leblanc O."/>
        </authorList>
    </citation>
    <scope>NUCLEOTIDE SEQUENCE [LARGE SCALE GENOMIC DNA]</scope>
    <source>
        <strain evidence="1">R1</strain>
        <tissue evidence="1">Leaf</tissue>
    </source>
</reference>
<protein>
    <submittedName>
        <fullName evidence="1">Uncharacterized protein</fullName>
    </submittedName>
</protein>
<evidence type="ECO:0000313" key="2">
    <source>
        <dbReference type="Proteomes" id="UP001341281"/>
    </source>
</evidence>
<accession>A0AAQ3UPD3</accession>
<dbReference type="Proteomes" id="UP001341281">
    <property type="component" value="Chromosome 09"/>
</dbReference>
<dbReference type="EMBL" id="CP144753">
    <property type="protein sequence ID" value="WVZ92992.1"/>
    <property type="molecule type" value="Genomic_DNA"/>
</dbReference>
<gene>
    <name evidence="1" type="ORF">U9M48_039017</name>
</gene>
<organism evidence="1 2">
    <name type="scientific">Paspalum notatum var. saurae</name>
    <dbReference type="NCBI Taxonomy" id="547442"/>
    <lineage>
        <taxon>Eukaryota</taxon>
        <taxon>Viridiplantae</taxon>
        <taxon>Streptophyta</taxon>
        <taxon>Embryophyta</taxon>
        <taxon>Tracheophyta</taxon>
        <taxon>Spermatophyta</taxon>
        <taxon>Magnoliopsida</taxon>
        <taxon>Liliopsida</taxon>
        <taxon>Poales</taxon>
        <taxon>Poaceae</taxon>
        <taxon>PACMAD clade</taxon>
        <taxon>Panicoideae</taxon>
        <taxon>Andropogonodae</taxon>
        <taxon>Paspaleae</taxon>
        <taxon>Paspalinae</taxon>
        <taxon>Paspalum</taxon>
    </lineage>
</organism>
<dbReference type="AlphaFoldDB" id="A0AAQ3UPD3"/>
<dbReference type="EMBL" id="CP144753">
    <property type="protein sequence ID" value="WVZ92994.1"/>
    <property type="molecule type" value="Genomic_DNA"/>
</dbReference>
<name>A0AAQ3UPD3_PASNO</name>